<keyword evidence="4 8" id="KW-0812">Transmembrane</keyword>
<proteinExistence type="inferred from homology"/>
<keyword evidence="5 8" id="KW-1133">Transmembrane helix</keyword>
<accession>A0A433QZ18</accession>
<feature type="transmembrane region" description="Helical" evidence="8">
    <location>
        <begin position="134"/>
        <end position="162"/>
    </location>
</feature>
<comment type="caution">
    <text evidence="9">The sequence shown here is derived from an EMBL/GenBank/DDBJ whole genome shotgun (WGS) entry which is preliminary data.</text>
</comment>
<evidence type="ECO:0000256" key="4">
    <source>
        <dbReference type="ARBA" id="ARBA00022692"/>
    </source>
</evidence>
<evidence type="ECO:0000256" key="6">
    <source>
        <dbReference type="ARBA" id="ARBA00023136"/>
    </source>
</evidence>
<dbReference type="Proteomes" id="UP000274822">
    <property type="component" value="Unassembled WGS sequence"/>
</dbReference>
<reference evidence="9 10" key="1">
    <citation type="journal article" date="2018" name="New Phytol.">
        <title>Phylogenomics of Endogonaceae and evolution of mycorrhizas within Mucoromycota.</title>
        <authorList>
            <person name="Chang Y."/>
            <person name="Desiro A."/>
            <person name="Na H."/>
            <person name="Sandor L."/>
            <person name="Lipzen A."/>
            <person name="Clum A."/>
            <person name="Barry K."/>
            <person name="Grigoriev I.V."/>
            <person name="Martin F.M."/>
            <person name="Stajich J.E."/>
            <person name="Smith M.E."/>
            <person name="Bonito G."/>
            <person name="Spatafora J.W."/>
        </authorList>
    </citation>
    <scope>NUCLEOTIDE SEQUENCE [LARGE SCALE GENOMIC DNA]</scope>
    <source>
        <strain evidence="9 10">AD002</strain>
    </source>
</reference>
<evidence type="ECO:0008006" key="11">
    <source>
        <dbReference type="Google" id="ProtNLM"/>
    </source>
</evidence>
<dbReference type="EMBL" id="RBNJ01000249">
    <property type="protein sequence ID" value="RUS35024.1"/>
    <property type="molecule type" value="Genomic_DNA"/>
</dbReference>
<evidence type="ECO:0000256" key="7">
    <source>
        <dbReference type="SAM" id="MobiDB-lite"/>
    </source>
</evidence>
<gene>
    <name evidence="9" type="ORF">BC938DRAFT_476762</name>
</gene>
<dbReference type="AlphaFoldDB" id="A0A433QZ18"/>
<feature type="transmembrane region" description="Helical" evidence="8">
    <location>
        <begin position="263"/>
        <end position="285"/>
    </location>
</feature>
<evidence type="ECO:0000256" key="3">
    <source>
        <dbReference type="ARBA" id="ARBA00022448"/>
    </source>
</evidence>
<feature type="region of interest" description="Disordered" evidence="7">
    <location>
        <begin position="1"/>
        <end position="29"/>
    </location>
</feature>
<comment type="similarity">
    <text evidence="2">Belongs to the SLC35F solute transporter family.</text>
</comment>
<protein>
    <recommendedName>
        <fullName evidence="11">DUF914-domain-containing protein</fullName>
    </recommendedName>
</protein>
<dbReference type="PANTHER" id="PTHR14233">
    <property type="entry name" value="DUF914-RELATED"/>
    <property type="match status" value="1"/>
</dbReference>
<name>A0A433QZ18_9FUNG</name>
<evidence type="ECO:0000256" key="1">
    <source>
        <dbReference type="ARBA" id="ARBA00004141"/>
    </source>
</evidence>
<dbReference type="Pfam" id="PF06027">
    <property type="entry name" value="SLC35F"/>
    <property type="match status" value="1"/>
</dbReference>
<evidence type="ECO:0000313" key="10">
    <source>
        <dbReference type="Proteomes" id="UP000274822"/>
    </source>
</evidence>
<dbReference type="GO" id="GO:0022857">
    <property type="term" value="F:transmembrane transporter activity"/>
    <property type="evidence" value="ECO:0007669"/>
    <property type="project" value="InterPro"/>
</dbReference>
<keyword evidence="10" id="KW-1185">Reference proteome</keyword>
<sequence>MSDIAKTKLSNPPVYERESSAVAKVSDPTPGPVQRKTLAERLEVLKTWRFWEILLIGQLLSLCITATNVTSTKLGTSYGISMPTTQTFLNYLILAIVYNTIAIWKRGFVGWLRQIWKRGYICKYNGANYMVVKAFGYTSILSAMLLDAWSIPVVMILSIIFLKLRYHWSQYVGAAVCLAGLALLVTSDVIRDSSTLSVKGDLFCIAGATLYGVSNVMEEYFVRQHPLYEVVGMIGFFGTIINFIQLMILERNELETFVGQPEAIGMFFVYTVAMFTLYSFGPILFRKSSATFFNLSLLTSDFYGLIFAIILFNAVINPLYPFAYILVVIGIIVYNIWPAPEPKIGNFDAEAAERDRLGLQGRRTQLANTEESIPQDPK</sequence>
<organism evidence="9 10">
    <name type="scientific">Jimgerdemannia flammicorona</name>
    <dbReference type="NCBI Taxonomy" id="994334"/>
    <lineage>
        <taxon>Eukaryota</taxon>
        <taxon>Fungi</taxon>
        <taxon>Fungi incertae sedis</taxon>
        <taxon>Mucoromycota</taxon>
        <taxon>Mucoromycotina</taxon>
        <taxon>Endogonomycetes</taxon>
        <taxon>Endogonales</taxon>
        <taxon>Endogonaceae</taxon>
        <taxon>Jimgerdemannia</taxon>
    </lineage>
</organism>
<evidence type="ECO:0000256" key="8">
    <source>
        <dbReference type="SAM" id="Phobius"/>
    </source>
</evidence>
<dbReference type="InterPro" id="IPR052221">
    <property type="entry name" value="SLC35F_Transporter"/>
</dbReference>
<evidence type="ECO:0000256" key="5">
    <source>
        <dbReference type="ARBA" id="ARBA00022989"/>
    </source>
</evidence>
<dbReference type="PANTHER" id="PTHR14233:SF4">
    <property type="entry name" value="SOLUTE CARRIER FAMILY 35 MEMBER F2"/>
    <property type="match status" value="1"/>
</dbReference>
<comment type="subcellular location">
    <subcellularLocation>
        <location evidence="1">Membrane</location>
        <topology evidence="1">Multi-pass membrane protein</topology>
    </subcellularLocation>
</comment>
<feature type="transmembrane region" description="Helical" evidence="8">
    <location>
        <begin position="168"/>
        <end position="190"/>
    </location>
</feature>
<evidence type="ECO:0000313" key="9">
    <source>
        <dbReference type="EMBL" id="RUS35024.1"/>
    </source>
</evidence>
<feature type="transmembrane region" description="Helical" evidence="8">
    <location>
        <begin position="292"/>
        <end position="312"/>
    </location>
</feature>
<dbReference type="SUPFAM" id="SSF103481">
    <property type="entry name" value="Multidrug resistance efflux transporter EmrE"/>
    <property type="match status" value="1"/>
</dbReference>
<evidence type="ECO:0000256" key="2">
    <source>
        <dbReference type="ARBA" id="ARBA00007863"/>
    </source>
</evidence>
<feature type="transmembrane region" description="Helical" evidence="8">
    <location>
        <begin position="89"/>
        <end position="113"/>
    </location>
</feature>
<feature type="transmembrane region" description="Helical" evidence="8">
    <location>
        <begin position="318"/>
        <end position="337"/>
    </location>
</feature>
<dbReference type="GO" id="GO:0016020">
    <property type="term" value="C:membrane"/>
    <property type="evidence" value="ECO:0007669"/>
    <property type="project" value="UniProtKB-SubCell"/>
</dbReference>
<keyword evidence="6 8" id="KW-0472">Membrane</keyword>
<keyword evidence="3" id="KW-0813">Transport</keyword>
<dbReference type="InterPro" id="IPR037185">
    <property type="entry name" value="EmrE-like"/>
</dbReference>
<dbReference type="InterPro" id="IPR009262">
    <property type="entry name" value="SLC35_F1/F2/F6"/>
</dbReference>
<feature type="transmembrane region" description="Helical" evidence="8">
    <location>
        <begin position="227"/>
        <end position="248"/>
    </location>
</feature>
<feature type="transmembrane region" description="Helical" evidence="8">
    <location>
        <begin position="50"/>
        <end position="69"/>
    </location>
</feature>